<proteinExistence type="predicted"/>
<organism evidence="1 2">
    <name type="scientific">Paragonimus skrjabini miyazakii</name>
    <dbReference type="NCBI Taxonomy" id="59628"/>
    <lineage>
        <taxon>Eukaryota</taxon>
        <taxon>Metazoa</taxon>
        <taxon>Spiralia</taxon>
        <taxon>Lophotrochozoa</taxon>
        <taxon>Platyhelminthes</taxon>
        <taxon>Trematoda</taxon>
        <taxon>Digenea</taxon>
        <taxon>Plagiorchiida</taxon>
        <taxon>Troglotremata</taxon>
        <taxon>Troglotrematidae</taxon>
        <taxon>Paragonimus</taxon>
    </lineage>
</organism>
<dbReference type="AlphaFoldDB" id="A0A8S9YNE6"/>
<comment type="caution">
    <text evidence="1">The sequence shown here is derived from an EMBL/GenBank/DDBJ whole genome shotgun (WGS) entry which is preliminary data.</text>
</comment>
<keyword evidence="2" id="KW-1185">Reference proteome</keyword>
<evidence type="ECO:0000313" key="2">
    <source>
        <dbReference type="Proteomes" id="UP000822476"/>
    </source>
</evidence>
<dbReference type="Proteomes" id="UP000822476">
    <property type="component" value="Unassembled WGS sequence"/>
</dbReference>
<accession>A0A8S9YNE6</accession>
<name>A0A8S9YNE6_9TREM</name>
<protein>
    <submittedName>
        <fullName evidence="1">Uncharacterized protein</fullName>
    </submittedName>
</protein>
<dbReference type="EMBL" id="JTDE01005087">
    <property type="protein sequence ID" value="KAF7251385.1"/>
    <property type="molecule type" value="Genomic_DNA"/>
</dbReference>
<dbReference type="PANTHER" id="PTHR38681">
    <property type="entry name" value="RETROVIRUS-RELATED POL POLYPROTEIN FROM TRANSPOSON 412-LIKE PROTEIN-RELATED"/>
    <property type="match status" value="1"/>
</dbReference>
<sequence length="135" mass="15998">MSCTYVFLQNDTVKTPLQPPYDDLFLVIKRSPKCFTIQKDNRTNTISLDRLKPAHIENDFSQQHQTSVCRNNNPNHPSILWDKKEHVKTSVVTARSGRRVRFTDRLLYRCQAKLTWSTESYRWFLPGRHFRLSKS</sequence>
<dbReference type="PANTHER" id="PTHR38681:SF1">
    <property type="entry name" value="RETROVIRUS-RELATED POL POLYPROTEIN FROM TRANSPOSON 412-LIKE PROTEIN"/>
    <property type="match status" value="1"/>
</dbReference>
<dbReference type="OrthoDB" id="6279146at2759"/>
<evidence type="ECO:0000313" key="1">
    <source>
        <dbReference type="EMBL" id="KAF7251385.1"/>
    </source>
</evidence>
<gene>
    <name evidence="1" type="ORF">EG68_07618</name>
</gene>
<reference evidence="1" key="1">
    <citation type="submission" date="2019-07" db="EMBL/GenBank/DDBJ databases">
        <title>Annotation for the trematode Paragonimus miyazaki's.</title>
        <authorList>
            <person name="Choi Y.-J."/>
        </authorList>
    </citation>
    <scope>NUCLEOTIDE SEQUENCE</scope>
    <source>
        <strain evidence="1">Japan</strain>
    </source>
</reference>